<evidence type="ECO:0000256" key="3">
    <source>
        <dbReference type="PROSITE-ProRule" id="PRU00169"/>
    </source>
</evidence>
<keyword evidence="7" id="KW-1185">Reference proteome</keyword>
<gene>
    <name evidence="6" type="ORF">H8S62_04970</name>
</gene>
<feature type="modified residue" description="4-aspartylphosphate" evidence="3">
    <location>
        <position position="57"/>
    </location>
</feature>
<dbReference type="GO" id="GO:0000156">
    <property type="term" value="F:phosphorelay response regulator activity"/>
    <property type="evidence" value="ECO:0007669"/>
    <property type="project" value="InterPro"/>
</dbReference>
<dbReference type="PANTHER" id="PTHR37299">
    <property type="entry name" value="TRANSCRIPTIONAL REGULATOR-RELATED"/>
    <property type="match status" value="1"/>
</dbReference>
<dbReference type="EMBL" id="JACOPQ010000003">
    <property type="protein sequence ID" value="MBC5736359.1"/>
    <property type="molecule type" value="Genomic_DNA"/>
</dbReference>
<evidence type="ECO:0000259" key="5">
    <source>
        <dbReference type="PROSITE" id="PS50930"/>
    </source>
</evidence>
<dbReference type="AlphaFoldDB" id="A0A8J6JJE8"/>
<dbReference type="SMART" id="SM00850">
    <property type="entry name" value="LytTR"/>
    <property type="match status" value="1"/>
</dbReference>
<organism evidence="6 7">
    <name type="scientific">Lawsonibacter faecis</name>
    <dbReference type="NCBI Taxonomy" id="2763052"/>
    <lineage>
        <taxon>Bacteria</taxon>
        <taxon>Bacillati</taxon>
        <taxon>Bacillota</taxon>
        <taxon>Clostridia</taxon>
        <taxon>Eubacteriales</taxon>
        <taxon>Oscillospiraceae</taxon>
        <taxon>Lawsonibacter</taxon>
    </lineage>
</organism>
<keyword evidence="3" id="KW-0597">Phosphoprotein</keyword>
<dbReference type="PROSITE" id="PS50930">
    <property type="entry name" value="HTH_LYTTR"/>
    <property type="match status" value="1"/>
</dbReference>
<dbReference type="Gene3D" id="2.40.50.1020">
    <property type="entry name" value="LytTr DNA-binding domain"/>
    <property type="match status" value="1"/>
</dbReference>
<dbReference type="PANTHER" id="PTHR37299:SF1">
    <property type="entry name" value="STAGE 0 SPORULATION PROTEIN A HOMOLOG"/>
    <property type="match status" value="1"/>
</dbReference>
<feature type="domain" description="HTH LytTR-type" evidence="5">
    <location>
        <begin position="142"/>
        <end position="229"/>
    </location>
</feature>
<evidence type="ECO:0000313" key="6">
    <source>
        <dbReference type="EMBL" id="MBC5736359.1"/>
    </source>
</evidence>
<dbReference type="Gene3D" id="3.40.50.2300">
    <property type="match status" value="1"/>
</dbReference>
<reference evidence="6" key="1">
    <citation type="submission" date="2020-08" db="EMBL/GenBank/DDBJ databases">
        <title>Genome public.</title>
        <authorList>
            <person name="Liu C."/>
            <person name="Sun Q."/>
        </authorList>
    </citation>
    <scope>NUCLEOTIDE SEQUENCE</scope>
    <source>
        <strain evidence="6">NSJ-52</strain>
    </source>
</reference>
<evidence type="ECO:0000256" key="1">
    <source>
        <dbReference type="ARBA" id="ARBA00018672"/>
    </source>
</evidence>
<dbReference type="Pfam" id="PF04397">
    <property type="entry name" value="LytTR"/>
    <property type="match status" value="1"/>
</dbReference>
<protein>
    <recommendedName>
        <fullName evidence="1">Stage 0 sporulation protein A homolog</fullName>
    </recommendedName>
</protein>
<comment type="function">
    <text evidence="2">May play the central regulatory role in sporulation. It may be an element of the effector pathway responsible for the activation of sporulation genes in response to nutritional stress. Spo0A may act in concert with spo0H (a sigma factor) to control the expression of some genes that are critical to the sporulation process.</text>
</comment>
<dbReference type="InterPro" id="IPR046947">
    <property type="entry name" value="LytR-like"/>
</dbReference>
<dbReference type="RefSeq" id="WP_155147920.1">
    <property type="nucleotide sequence ID" value="NZ_JACOPQ010000003.1"/>
</dbReference>
<dbReference type="InterPro" id="IPR007492">
    <property type="entry name" value="LytTR_DNA-bd_dom"/>
</dbReference>
<proteinExistence type="predicted"/>
<dbReference type="PROSITE" id="PS50110">
    <property type="entry name" value="RESPONSE_REGULATORY"/>
    <property type="match status" value="1"/>
</dbReference>
<dbReference type="InterPro" id="IPR011006">
    <property type="entry name" value="CheY-like_superfamily"/>
</dbReference>
<comment type="caution">
    <text evidence="6">The sequence shown here is derived from an EMBL/GenBank/DDBJ whole genome shotgun (WGS) entry which is preliminary data.</text>
</comment>
<accession>A0A8J6JJE8</accession>
<dbReference type="GO" id="GO:0003677">
    <property type="term" value="F:DNA binding"/>
    <property type="evidence" value="ECO:0007669"/>
    <property type="project" value="InterPro"/>
</dbReference>
<evidence type="ECO:0000256" key="2">
    <source>
        <dbReference type="ARBA" id="ARBA00024867"/>
    </source>
</evidence>
<feature type="domain" description="Response regulatory" evidence="4">
    <location>
        <begin position="3"/>
        <end position="120"/>
    </location>
</feature>
<dbReference type="Pfam" id="PF00072">
    <property type="entry name" value="Response_reg"/>
    <property type="match status" value="1"/>
</dbReference>
<dbReference type="SMART" id="SM00448">
    <property type="entry name" value="REC"/>
    <property type="match status" value="1"/>
</dbReference>
<dbReference type="Proteomes" id="UP000607645">
    <property type="component" value="Unassembled WGS sequence"/>
</dbReference>
<name>A0A8J6JJE8_9FIRM</name>
<sequence length="236" mass="26850">MIRTAIVEDDPACAELLRRYLERCGREWGLEIQAELFSDGLDIAEGYRPVWDILLMDIEMPHMDGMEAARRIRAVDPAVVIVFITNMARYAVKGYEVDALDFVLKPVTYPQFAMKMKKAAAIAAGRERRYLLLPKDGVEQRVSTDDILFVEVINHRLYVHTAGGVYVRSGSMQEMERQLALPQFARCNNSYLVNLRNVVGVRRDAVLVPGHELPISRPKRKAFLQTLSDYFGGGFR</sequence>
<evidence type="ECO:0000259" key="4">
    <source>
        <dbReference type="PROSITE" id="PS50110"/>
    </source>
</evidence>
<dbReference type="InterPro" id="IPR001789">
    <property type="entry name" value="Sig_transdc_resp-reg_receiver"/>
</dbReference>
<evidence type="ECO:0000313" key="7">
    <source>
        <dbReference type="Proteomes" id="UP000607645"/>
    </source>
</evidence>
<dbReference type="SUPFAM" id="SSF52172">
    <property type="entry name" value="CheY-like"/>
    <property type="match status" value="1"/>
</dbReference>